<evidence type="ECO:0000256" key="1">
    <source>
        <dbReference type="SAM" id="Phobius"/>
    </source>
</evidence>
<reference evidence="2" key="1">
    <citation type="submission" date="2020-11" db="EMBL/GenBank/DDBJ databases">
        <authorList>
            <consortium name="DOE Joint Genome Institute"/>
            <person name="Ahrendt S."/>
            <person name="Riley R."/>
            <person name="Andreopoulos W."/>
            <person name="Labutti K."/>
            <person name="Pangilinan J."/>
            <person name="Ruiz-Duenas F.J."/>
            <person name="Barrasa J.M."/>
            <person name="Sanchez-Garcia M."/>
            <person name="Camarero S."/>
            <person name="Miyauchi S."/>
            <person name="Serrano A."/>
            <person name="Linde D."/>
            <person name="Babiker R."/>
            <person name="Drula E."/>
            <person name="Ayuso-Fernandez I."/>
            <person name="Pacheco R."/>
            <person name="Padilla G."/>
            <person name="Ferreira P."/>
            <person name="Barriuso J."/>
            <person name="Kellner H."/>
            <person name="Castanera R."/>
            <person name="Alfaro M."/>
            <person name="Ramirez L."/>
            <person name="Pisabarro A.G."/>
            <person name="Kuo A."/>
            <person name="Tritt A."/>
            <person name="Lipzen A."/>
            <person name="He G."/>
            <person name="Yan M."/>
            <person name="Ng V."/>
            <person name="Cullen D."/>
            <person name="Martin F."/>
            <person name="Rosso M.-N."/>
            <person name="Henrissat B."/>
            <person name="Hibbett D."/>
            <person name="Martinez A.T."/>
            <person name="Grigoriev I.V."/>
        </authorList>
    </citation>
    <scope>NUCLEOTIDE SEQUENCE</scope>
    <source>
        <strain evidence="2">ATCC 90797</strain>
    </source>
</reference>
<gene>
    <name evidence="2" type="ORF">BDN71DRAFT_597232</name>
</gene>
<keyword evidence="3" id="KW-1185">Reference proteome</keyword>
<evidence type="ECO:0000313" key="2">
    <source>
        <dbReference type="EMBL" id="KAF9487762.1"/>
    </source>
</evidence>
<dbReference type="Proteomes" id="UP000807025">
    <property type="component" value="Unassembled WGS sequence"/>
</dbReference>
<dbReference type="AlphaFoldDB" id="A0A9P6D1R7"/>
<sequence>MGRSSSFVRLEPTAVYQIPMQVLTVANFVQSAYTYIGTWGPTWATSMTPQYAAYDANRGDDTLSLVGASHQWPRRRLQRVPGHRVHADRDGLPRRPHIVHLHHPLHEKEHRREVSLHPLLLRFMYVAVVSFALLLLTDGLYLAHRPAAHHHSSLPRTGMAGRYSDTRTRELHTSICAAAAQARVTWGHLEHPLRATKQCAHLQMLKMLHTSTST</sequence>
<accession>A0A9P6D1R7</accession>
<keyword evidence="1" id="KW-0472">Membrane</keyword>
<comment type="caution">
    <text evidence="2">The sequence shown here is derived from an EMBL/GenBank/DDBJ whole genome shotgun (WGS) entry which is preliminary data.</text>
</comment>
<dbReference type="EMBL" id="MU154752">
    <property type="protein sequence ID" value="KAF9487762.1"/>
    <property type="molecule type" value="Genomic_DNA"/>
</dbReference>
<keyword evidence="1" id="KW-1133">Transmembrane helix</keyword>
<keyword evidence="1" id="KW-0812">Transmembrane</keyword>
<organism evidence="2 3">
    <name type="scientific">Pleurotus eryngii</name>
    <name type="common">Boletus of the steppes</name>
    <dbReference type="NCBI Taxonomy" id="5323"/>
    <lineage>
        <taxon>Eukaryota</taxon>
        <taxon>Fungi</taxon>
        <taxon>Dikarya</taxon>
        <taxon>Basidiomycota</taxon>
        <taxon>Agaricomycotina</taxon>
        <taxon>Agaricomycetes</taxon>
        <taxon>Agaricomycetidae</taxon>
        <taxon>Agaricales</taxon>
        <taxon>Pleurotineae</taxon>
        <taxon>Pleurotaceae</taxon>
        <taxon>Pleurotus</taxon>
    </lineage>
</organism>
<protein>
    <submittedName>
        <fullName evidence="2">Uncharacterized protein</fullName>
    </submittedName>
</protein>
<feature type="transmembrane region" description="Helical" evidence="1">
    <location>
        <begin position="119"/>
        <end position="143"/>
    </location>
</feature>
<proteinExistence type="predicted"/>
<name>A0A9P6D1R7_PLEER</name>
<evidence type="ECO:0000313" key="3">
    <source>
        <dbReference type="Proteomes" id="UP000807025"/>
    </source>
</evidence>